<dbReference type="PATRIC" id="fig|1393736.3.peg.901"/>
<comment type="caution">
    <text evidence="1">The sequence shown here is derived from an EMBL/GenBank/DDBJ whole genome shotgun (WGS) entry which is preliminary data.</text>
</comment>
<protein>
    <submittedName>
        <fullName evidence="1">Uncharacterized protein</fullName>
    </submittedName>
</protein>
<name>A0A022PLT7_9GAMM</name>
<proteinExistence type="predicted"/>
<dbReference type="AlphaFoldDB" id="A0A022PLT7"/>
<keyword evidence="2" id="KW-1185">Reference proteome</keyword>
<evidence type="ECO:0000313" key="1">
    <source>
        <dbReference type="EMBL" id="EYU16591.1"/>
    </source>
</evidence>
<dbReference type="Proteomes" id="UP000023464">
    <property type="component" value="Unassembled WGS sequence"/>
</dbReference>
<sequence>MPNNNFVSVIFTFNGKVPASWRTAPGGTDKKIMYRPEFKR</sequence>
<gene>
    <name evidence="1" type="ORF">BA1DRAFT_00875</name>
</gene>
<organism evidence="1 2">
    <name type="scientific">Photorhabdus aegyptia</name>
    <dbReference type="NCBI Taxonomy" id="2805098"/>
    <lineage>
        <taxon>Bacteria</taxon>
        <taxon>Pseudomonadati</taxon>
        <taxon>Pseudomonadota</taxon>
        <taxon>Gammaproteobacteria</taxon>
        <taxon>Enterobacterales</taxon>
        <taxon>Morganellaceae</taxon>
        <taxon>Photorhabdus</taxon>
    </lineage>
</organism>
<accession>A0A022PLT7</accession>
<evidence type="ECO:0000313" key="2">
    <source>
        <dbReference type="Proteomes" id="UP000023464"/>
    </source>
</evidence>
<dbReference type="EMBL" id="JFGV01000009">
    <property type="protein sequence ID" value="EYU16591.1"/>
    <property type="molecule type" value="Genomic_DNA"/>
</dbReference>
<reference evidence="1 2" key="1">
    <citation type="submission" date="2014-03" db="EMBL/GenBank/DDBJ databases">
        <title>Draft Genome of Photorhabdus luminescens BA1, an Egyptian Isolate.</title>
        <authorList>
            <person name="Ghazal S."/>
            <person name="Hurst S.G.IV."/>
            <person name="Morris K."/>
            <person name="Thomas K."/>
            <person name="Tisa L.S."/>
        </authorList>
    </citation>
    <scope>NUCLEOTIDE SEQUENCE [LARGE SCALE GENOMIC DNA]</scope>
    <source>
        <strain evidence="1 2">BA1</strain>
    </source>
</reference>